<dbReference type="SUPFAM" id="SSF143422">
    <property type="entry name" value="Transposase IS200-like"/>
    <property type="match status" value="1"/>
</dbReference>
<keyword evidence="3" id="KW-1185">Reference proteome</keyword>
<dbReference type="Proteomes" id="UP001319180">
    <property type="component" value="Unassembled WGS sequence"/>
</dbReference>
<dbReference type="Pfam" id="PF01797">
    <property type="entry name" value="Y1_Tnp"/>
    <property type="match status" value="1"/>
</dbReference>
<dbReference type="PANTHER" id="PTHR33360">
    <property type="entry name" value="TRANSPOSASE FOR INSERTION SEQUENCE ELEMENT IS200"/>
    <property type="match status" value="1"/>
</dbReference>
<name>A0AAP2DF68_9BACT</name>
<dbReference type="SMART" id="SM01321">
    <property type="entry name" value="Y1_Tnp"/>
    <property type="match status" value="1"/>
</dbReference>
<reference evidence="2 3" key="1">
    <citation type="submission" date="2021-05" db="EMBL/GenBank/DDBJ databases">
        <title>A Polyphasic approach of four new species of the genus Ohtaekwangia: Ohtaekwangia histidinii sp. nov., Ohtaekwangia cretensis sp. nov., Ohtaekwangia indiensis sp. nov., Ohtaekwangia reichenbachii sp. nov. from diverse environment.</title>
        <authorList>
            <person name="Octaviana S."/>
        </authorList>
    </citation>
    <scope>NUCLEOTIDE SEQUENCE [LARGE SCALE GENOMIC DNA]</scope>
    <source>
        <strain evidence="2 3">PWU37</strain>
    </source>
</reference>
<accession>A0AAP2DF68</accession>
<sequence>MSPTSEYRHKSHNVSVLLYHIVYSTKYRRDVLSPKVVRILLRTCKKIEERYEIVFIEIGSDKDHIHFLVQSVPTYSVTKIVRTIKSITAREIFKHAPGVKRALWGGEFWSDGYFVSTVGRHGSEHVIGNYVRNQGKPDYEKLYENNQLDLFNGGY</sequence>
<dbReference type="InterPro" id="IPR002686">
    <property type="entry name" value="Transposase_17"/>
</dbReference>
<dbReference type="GO" id="GO:0004803">
    <property type="term" value="F:transposase activity"/>
    <property type="evidence" value="ECO:0007669"/>
    <property type="project" value="InterPro"/>
</dbReference>
<evidence type="ECO:0000313" key="2">
    <source>
        <dbReference type="EMBL" id="MBT1690888.1"/>
    </source>
</evidence>
<dbReference type="PANTHER" id="PTHR33360:SF2">
    <property type="entry name" value="TRANSPOSASE FOR INSERTION SEQUENCE ELEMENT IS200"/>
    <property type="match status" value="1"/>
</dbReference>
<protein>
    <submittedName>
        <fullName evidence="2">IS200/IS605 family transposase</fullName>
    </submittedName>
</protein>
<organism evidence="2 3">
    <name type="scientific">Dawidia soli</name>
    <dbReference type="NCBI Taxonomy" id="2782352"/>
    <lineage>
        <taxon>Bacteria</taxon>
        <taxon>Pseudomonadati</taxon>
        <taxon>Bacteroidota</taxon>
        <taxon>Cytophagia</taxon>
        <taxon>Cytophagales</taxon>
        <taxon>Chryseotaleaceae</taxon>
        <taxon>Dawidia</taxon>
    </lineage>
</organism>
<dbReference type="GO" id="GO:0003677">
    <property type="term" value="F:DNA binding"/>
    <property type="evidence" value="ECO:0007669"/>
    <property type="project" value="InterPro"/>
</dbReference>
<dbReference type="Gene3D" id="3.30.70.1290">
    <property type="entry name" value="Transposase IS200-like"/>
    <property type="match status" value="1"/>
</dbReference>
<comment type="caution">
    <text evidence="2">The sequence shown here is derived from an EMBL/GenBank/DDBJ whole genome shotgun (WGS) entry which is preliminary data.</text>
</comment>
<dbReference type="NCBIfam" id="NF033573">
    <property type="entry name" value="transpos_IS200"/>
    <property type="match status" value="1"/>
</dbReference>
<evidence type="ECO:0000259" key="1">
    <source>
        <dbReference type="SMART" id="SM01321"/>
    </source>
</evidence>
<dbReference type="RefSeq" id="WP_254094794.1">
    <property type="nucleotide sequence ID" value="NZ_JAHESC010000112.1"/>
</dbReference>
<dbReference type="GO" id="GO:0006313">
    <property type="term" value="P:DNA transposition"/>
    <property type="evidence" value="ECO:0007669"/>
    <property type="project" value="InterPro"/>
</dbReference>
<evidence type="ECO:0000313" key="3">
    <source>
        <dbReference type="Proteomes" id="UP001319180"/>
    </source>
</evidence>
<feature type="domain" description="Transposase IS200-like" evidence="1">
    <location>
        <begin position="14"/>
        <end position="134"/>
    </location>
</feature>
<dbReference type="AlphaFoldDB" id="A0AAP2DF68"/>
<dbReference type="InterPro" id="IPR036515">
    <property type="entry name" value="Transposase_17_sf"/>
</dbReference>
<gene>
    <name evidence="2" type="primary">tnpA</name>
    <name evidence="2" type="ORF">KK078_30290</name>
</gene>
<dbReference type="EMBL" id="JAHESC010000112">
    <property type="protein sequence ID" value="MBT1690888.1"/>
    <property type="molecule type" value="Genomic_DNA"/>
</dbReference>
<proteinExistence type="predicted"/>